<sequence>MNRPRIAVVGSLNMDLVLSMQAMPRTGETVQAERIHYIPGGKGANQAIGCARLGAQTAMIGAVGADAFGRQLTDQLLQNGVSDHIARLEGTATGTAAIFHTPQDNCIAIVPGANALCSPELVASRRDVIGKAAVLLVQLEIPLETVRQALAMARSAGVKTVLNPAPAMPLPEAVLRMADILTPNETEFAALCQMEHIPDTDLERHMCGWERRYGHRLVVTRGAAGCAYLEDGTLVTVPAPRVNVVDTTGAGDAFNAALGFAIASGWPIARAAAFAIRAASLSVTRFGAQDGMPTMSQVVEH</sequence>
<evidence type="ECO:0000256" key="4">
    <source>
        <dbReference type="NCBIfam" id="TIGR02152"/>
    </source>
</evidence>
<comment type="function">
    <text evidence="3">Catalyzes the phosphorylation of ribose at O-5 in a reaction requiring ATP and magnesium. The resulting D-ribose-5-phosphate can then be used either for sythesis of nucleotides, histidine, and tryptophan, or as a component of the pentose phosphate pathway.</text>
</comment>
<dbReference type="GO" id="GO:0004747">
    <property type="term" value="F:ribokinase activity"/>
    <property type="evidence" value="ECO:0007669"/>
    <property type="project" value="UniProtKB-UniRule"/>
</dbReference>
<dbReference type="NCBIfam" id="TIGR02152">
    <property type="entry name" value="D_ribokin_bact"/>
    <property type="match status" value="1"/>
</dbReference>
<dbReference type="GO" id="GO:0019303">
    <property type="term" value="P:D-ribose catabolic process"/>
    <property type="evidence" value="ECO:0007669"/>
    <property type="project" value="UniProtKB-UniRule"/>
</dbReference>
<evidence type="ECO:0000256" key="2">
    <source>
        <dbReference type="ARBA" id="ARBA00022777"/>
    </source>
</evidence>
<keyword evidence="3" id="KW-0630">Potassium</keyword>
<keyword evidence="3" id="KW-0547">Nucleotide-binding</keyword>
<dbReference type="GO" id="GO:0005524">
    <property type="term" value="F:ATP binding"/>
    <property type="evidence" value="ECO:0007669"/>
    <property type="project" value="UniProtKB-UniRule"/>
</dbReference>
<dbReference type="GO" id="GO:0005829">
    <property type="term" value="C:cytosol"/>
    <property type="evidence" value="ECO:0007669"/>
    <property type="project" value="TreeGrafter"/>
</dbReference>
<dbReference type="PANTHER" id="PTHR10584">
    <property type="entry name" value="SUGAR KINASE"/>
    <property type="match status" value="1"/>
</dbReference>
<dbReference type="EMBL" id="CAJVAS010000008">
    <property type="protein sequence ID" value="CAG7622091.1"/>
    <property type="molecule type" value="Genomic_DNA"/>
</dbReference>
<dbReference type="CDD" id="cd01174">
    <property type="entry name" value="ribokinase"/>
    <property type="match status" value="1"/>
</dbReference>
<keyword evidence="3" id="KW-0479">Metal-binding</keyword>
<keyword evidence="1 3" id="KW-0808">Transferase</keyword>
<comment type="caution">
    <text evidence="6">The sequence shown here is derived from an EMBL/GenBank/DDBJ whole genome shotgun (WGS) entry which is preliminary data.</text>
</comment>
<comment type="subunit">
    <text evidence="3">Homodimer.</text>
</comment>
<accession>A0A916K2Z9</accession>
<dbReference type="Proteomes" id="UP000693672">
    <property type="component" value="Unassembled WGS sequence"/>
</dbReference>
<feature type="binding site" evidence="3">
    <location>
        <position position="246"/>
    </location>
    <ligand>
        <name>K(+)</name>
        <dbReference type="ChEBI" id="CHEBI:29103"/>
    </ligand>
</feature>
<dbReference type="InterPro" id="IPR011611">
    <property type="entry name" value="PfkB_dom"/>
</dbReference>
<proteinExistence type="inferred from homology"/>
<comment type="catalytic activity">
    <reaction evidence="3">
        <text>D-ribose + ATP = D-ribose 5-phosphate + ADP + H(+)</text>
        <dbReference type="Rhea" id="RHEA:13697"/>
        <dbReference type="ChEBI" id="CHEBI:15378"/>
        <dbReference type="ChEBI" id="CHEBI:30616"/>
        <dbReference type="ChEBI" id="CHEBI:47013"/>
        <dbReference type="ChEBI" id="CHEBI:78346"/>
        <dbReference type="ChEBI" id="CHEBI:456216"/>
        <dbReference type="EC" id="2.7.1.15"/>
    </reaction>
</comment>
<name>A0A916K2Z9_9BACL</name>
<comment type="pathway">
    <text evidence="3">Carbohydrate metabolism; D-ribose degradation; D-ribose 5-phosphate from beta-D-ribopyranose: step 2/2.</text>
</comment>
<protein>
    <recommendedName>
        <fullName evidence="3 4">Ribokinase</fullName>
        <shortName evidence="3">RK</shortName>
        <ecNumber evidence="3 4">2.7.1.15</ecNumber>
    </recommendedName>
</protein>
<dbReference type="HAMAP" id="MF_01987">
    <property type="entry name" value="Ribokinase"/>
    <property type="match status" value="1"/>
</dbReference>
<feature type="binding site" evidence="3">
    <location>
        <position position="248"/>
    </location>
    <ligand>
        <name>K(+)</name>
        <dbReference type="ChEBI" id="CHEBI:29103"/>
    </ligand>
</feature>
<feature type="domain" description="Carbohydrate kinase PfkB" evidence="5">
    <location>
        <begin position="5"/>
        <end position="294"/>
    </location>
</feature>
<comment type="caution">
    <text evidence="3">Lacks conserved residue(s) required for the propagation of feature annotation.</text>
</comment>
<keyword evidence="3" id="KW-0119">Carbohydrate metabolism</keyword>
<reference evidence="6" key="1">
    <citation type="submission" date="2021-06" db="EMBL/GenBank/DDBJ databases">
        <authorList>
            <person name="Criscuolo A."/>
        </authorList>
    </citation>
    <scope>NUCLEOTIDE SEQUENCE</scope>
    <source>
        <strain evidence="6">CIP111600</strain>
    </source>
</reference>
<dbReference type="Pfam" id="PF00294">
    <property type="entry name" value="PfkB"/>
    <property type="match status" value="1"/>
</dbReference>
<keyword evidence="3" id="KW-0460">Magnesium</keyword>
<feature type="binding site" evidence="3">
    <location>
        <position position="287"/>
    </location>
    <ligand>
        <name>K(+)</name>
        <dbReference type="ChEBI" id="CHEBI:29103"/>
    </ligand>
</feature>
<keyword evidence="2 3" id="KW-0418">Kinase</keyword>
<feature type="binding site" evidence="3">
    <location>
        <position position="285"/>
    </location>
    <ligand>
        <name>K(+)</name>
        <dbReference type="ChEBI" id="CHEBI:29103"/>
    </ligand>
</feature>
<evidence type="ECO:0000259" key="5">
    <source>
        <dbReference type="Pfam" id="PF00294"/>
    </source>
</evidence>
<evidence type="ECO:0000256" key="1">
    <source>
        <dbReference type="ARBA" id="ARBA00022679"/>
    </source>
</evidence>
<feature type="binding site" evidence="3">
    <location>
        <position position="252"/>
    </location>
    <ligand>
        <name>substrate</name>
    </ligand>
</feature>
<dbReference type="PROSITE" id="PS00583">
    <property type="entry name" value="PFKB_KINASES_1"/>
    <property type="match status" value="1"/>
</dbReference>
<comment type="activity regulation">
    <text evidence="3">Activated by a monovalent cation that binds near, but not in, the active site. The most likely occupant of the site in vivo is potassium. Ion binding induces a conformational change that may alter substrate affinity.</text>
</comment>
<feature type="binding site" evidence="3">
    <location>
        <position position="140"/>
    </location>
    <ligand>
        <name>substrate</name>
    </ligand>
</feature>
<dbReference type="PANTHER" id="PTHR10584:SF166">
    <property type="entry name" value="RIBOKINASE"/>
    <property type="match status" value="1"/>
</dbReference>
<dbReference type="AlphaFoldDB" id="A0A916K2Z9"/>
<evidence type="ECO:0000313" key="6">
    <source>
        <dbReference type="EMBL" id="CAG7622091.1"/>
    </source>
</evidence>
<feature type="binding site" evidence="3">
    <location>
        <begin position="251"/>
        <end position="252"/>
    </location>
    <ligand>
        <name>ATP</name>
        <dbReference type="ChEBI" id="CHEBI:30616"/>
    </ligand>
</feature>
<evidence type="ECO:0000256" key="3">
    <source>
        <dbReference type="HAMAP-Rule" id="MF_01987"/>
    </source>
</evidence>
<comment type="cofactor">
    <cofactor evidence="3">
        <name>Mg(2+)</name>
        <dbReference type="ChEBI" id="CHEBI:18420"/>
    </cofactor>
    <text evidence="3">Requires a divalent cation, most likely magnesium in vivo, as an electrophilic catalyst to aid phosphoryl group transfer. It is the chelate of the metal and the nucleotide that is the actual substrate.</text>
</comment>
<feature type="binding site" evidence="3">
    <location>
        <position position="184"/>
    </location>
    <ligand>
        <name>ATP</name>
        <dbReference type="ChEBI" id="CHEBI:30616"/>
    </ligand>
</feature>
<keyword evidence="7" id="KW-1185">Reference proteome</keyword>
<feature type="binding site" evidence="3">
    <location>
        <begin position="220"/>
        <end position="225"/>
    </location>
    <ligand>
        <name>ATP</name>
        <dbReference type="ChEBI" id="CHEBI:30616"/>
    </ligand>
</feature>
<dbReference type="GO" id="GO:0046872">
    <property type="term" value="F:metal ion binding"/>
    <property type="evidence" value="ECO:0007669"/>
    <property type="project" value="UniProtKB-KW"/>
</dbReference>
<organism evidence="6 7">
    <name type="scientific">Paenibacillus solanacearum</name>
    <dbReference type="NCBI Taxonomy" id="2048548"/>
    <lineage>
        <taxon>Bacteria</taxon>
        <taxon>Bacillati</taxon>
        <taxon>Bacillota</taxon>
        <taxon>Bacilli</taxon>
        <taxon>Bacillales</taxon>
        <taxon>Paenibacillaceae</taxon>
        <taxon>Paenibacillus</taxon>
    </lineage>
</organism>
<comment type="similarity">
    <text evidence="3">Belongs to the carbohydrate kinase PfkB family. Ribokinase subfamily.</text>
</comment>
<keyword evidence="3" id="KW-0067">ATP-binding</keyword>
<keyword evidence="3" id="KW-0963">Cytoplasm</keyword>
<dbReference type="EC" id="2.7.1.15" evidence="3 4"/>
<comment type="subcellular location">
    <subcellularLocation>
        <location evidence="3">Cytoplasm</location>
    </subcellularLocation>
</comment>
<feature type="binding site" evidence="3">
    <location>
        <begin position="41"/>
        <end position="45"/>
    </location>
    <ligand>
        <name>substrate</name>
    </ligand>
</feature>
<feature type="active site" description="Proton acceptor" evidence="3">
    <location>
        <position position="252"/>
    </location>
</feature>
<dbReference type="InterPro" id="IPR002173">
    <property type="entry name" value="Carboh/pur_kinase_PfkB_CS"/>
</dbReference>
<dbReference type="InterPro" id="IPR011877">
    <property type="entry name" value="Ribokinase"/>
</dbReference>
<evidence type="ECO:0000313" key="7">
    <source>
        <dbReference type="Proteomes" id="UP000693672"/>
    </source>
</evidence>
<feature type="binding site" evidence="3">
    <location>
        <position position="282"/>
    </location>
    <ligand>
        <name>K(+)</name>
        <dbReference type="ChEBI" id="CHEBI:29103"/>
    </ligand>
</feature>
<gene>
    <name evidence="6" type="primary">rbsK_3</name>
    <name evidence="3" type="synonym">rbsK</name>
    <name evidence="6" type="ORF">PAESOLCIP111_02391</name>
</gene>
<feature type="binding site" evidence="3">
    <location>
        <begin position="13"/>
        <end position="15"/>
    </location>
    <ligand>
        <name>substrate</name>
    </ligand>
</feature>
<dbReference type="RefSeq" id="WP_218092170.1">
    <property type="nucleotide sequence ID" value="NZ_CAJVAS010000008.1"/>
</dbReference>